<dbReference type="Proteomes" id="UP000237003">
    <property type="component" value="Unassembled WGS sequence"/>
</dbReference>
<reference evidence="1 2" key="1">
    <citation type="submission" date="2018-01" db="EMBL/GenBank/DDBJ databases">
        <title>Complete genome sequences of 14 Citrobacter spp. isolated from plant in Canada.</title>
        <authorList>
            <person name="Bhandare S.G."/>
            <person name="Colavecchio A."/>
            <person name="Jeukens J."/>
            <person name="Emond-Rheault J.-G."/>
            <person name="Freschi L."/>
            <person name="Hamel J."/>
            <person name="Kukavica-Ibrulj I."/>
            <person name="Levesque R."/>
            <person name="Goodridge L."/>
        </authorList>
    </citation>
    <scope>NUCLEOTIDE SEQUENCE [LARGE SCALE GENOMIC DNA]</scope>
    <source>
        <strain evidence="1 2">S1285</strain>
    </source>
</reference>
<gene>
    <name evidence="1" type="ORF">C3430_24190</name>
</gene>
<name>A0A2S4RR07_CITAM</name>
<proteinExistence type="predicted"/>
<dbReference type="EMBL" id="PQLX01000013">
    <property type="protein sequence ID" value="POU61120.1"/>
    <property type="molecule type" value="Genomic_DNA"/>
</dbReference>
<comment type="caution">
    <text evidence="1">The sequence shown here is derived from an EMBL/GenBank/DDBJ whole genome shotgun (WGS) entry which is preliminary data.</text>
</comment>
<accession>A0A2S4RR07</accession>
<protein>
    <submittedName>
        <fullName evidence="1">Uncharacterized protein</fullName>
    </submittedName>
</protein>
<sequence length="98" mass="11312">MIAHTYQTTNNDRGNHSTRGIIIIVINKFIRCAVKSGPNLPAKSPLESKHELQKQLFRTIAQPNRLIYIKIRYLPERMNRPKRVESAYRPDQVALTDG</sequence>
<dbReference type="AlphaFoldDB" id="A0A2S4RR07"/>
<organism evidence="1 2">
    <name type="scientific">Citrobacter amalonaticus</name>
    <dbReference type="NCBI Taxonomy" id="35703"/>
    <lineage>
        <taxon>Bacteria</taxon>
        <taxon>Pseudomonadati</taxon>
        <taxon>Pseudomonadota</taxon>
        <taxon>Gammaproteobacteria</taxon>
        <taxon>Enterobacterales</taxon>
        <taxon>Enterobacteriaceae</taxon>
        <taxon>Citrobacter</taxon>
    </lineage>
</organism>
<evidence type="ECO:0000313" key="2">
    <source>
        <dbReference type="Proteomes" id="UP000237003"/>
    </source>
</evidence>
<evidence type="ECO:0000313" key="1">
    <source>
        <dbReference type="EMBL" id="POU61120.1"/>
    </source>
</evidence>